<dbReference type="KEGG" id="hmi:soil367_02160"/>
<dbReference type="InterPro" id="IPR045676">
    <property type="entry name" value="DUF6194"/>
</dbReference>
<gene>
    <name evidence="2" type="ORF">soil367_02160</name>
</gene>
<dbReference type="Proteomes" id="UP000298049">
    <property type="component" value="Chromosome"/>
</dbReference>
<accession>A0A4P7XMJ1</accession>
<dbReference type="OrthoDB" id="9783727at2"/>
<dbReference type="EMBL" id="CP031093">
    <property type="protein sequence ID" value="QCF27772.1"/>
    <property type="molecule type" value="Genomic_DNA"/>
</dbReference>
<organism evidence="2 3">
    <name type="scientific">Hydrocarboniclastica marina</name>
    <dbReference type="NCBI Taxonomy" id="2259620"/>
    <lineage>
        <taxon>Bacteria</taxon>
        <taxon>Pseudomonadati</taxon>
        <taxon>Pseudomonadota</taxon>
        <taxon>Gammaproteobacteria</taxon>
        <taxon>Alteromonadales</taxon>
        <taxon>Alteromonadaceae</taxon>
        <taxon>Hydrocarboniclastica</taxon>
    </lineage>
</organism>
<evidence type="ECO:0000313" key="2">
    <source>
        <dbReference type="EMBL" id="QCF27772.1"/>
    </source>
</evidence>
<evidence type="ECO:0000313" key="3">
    <source>
        <dbReference type="Proteomes" id="UP000298049"/>
    </source>
</evidence>
<name>A0A4P7XMJ1_9ALTE</name>
<feature type="domain" description="DUF6194" evidence="1">
    <location>
        <begin position="1"/>
        <end position="147"/>
    </location>
</feature>
<evidence type="ECO:0000259" key="1">
    <source>
        <dbReference type="Pfam" id="PF19694"/>
    </source>
</evidence>
<dbReference type="Pfam" id="PF19694">
    <property type="entry name" value="DUF6194"/>
    <property type="match status" value="1"/>
</dbReference>
<reference evidence="2 3" key="1">
    <citation type="submission" date="2018-07" db="EMBL/GenBank/DDBJ databases">
        <title>Marsedoiliclastica nanhaica gen. nov. sp. nov., a novel marine hydrocarbonoclastic bacterium isolated from an in-situ enriched hydrocarbon-degrading consortium in deep-sea sediment.</title>
        <authorList>
            <person name="Dong C."/>
            <person name="Ma T."/>
            <person name="Liu R."/>
            <person name="Shao Z."/>
        </authorList>
    </citation>
    <scope>NUCLEOTIDE SEQUENCE [LARGE SCALE GENOMIC DNA]</scope>
    <source>
        <strain evidence="3">soil36-7</strain>
    </source>
</reference>
<proteinExistence type="predicted"/>
<keyword evidence="3" id="KW-1185">Reference proteome</keyword>
<dbReference type="AlphaFoldDB" id="A0A4P7XMJ1"/>
<sequence length="156" mass="17771">MRQEDVSACVLKRYPGLALVEAWGEQSLFYNPDGLLPRGVYFATLKDKDGNNDKGSMLHRDGVFRFNFGVSQPSFEKALGKKPARPRAGKTVDTGHDFTRLNTLLPHPVYAWMCWVCILNPDTITFRALLPLLDESFELAVKKYSRRLRSKAEQNH</sequence>
<protein>
    <recommendedName>
        <fullName evidence="1">DUF6194 domain-containing protein</fullName>
    </recommendedName>
</protein>